<accession>A0ABY7DX10</accession>
<keyword evidence="2" id="KW-1185">Reference proteome</keyword>
<reference evidence="1" key="1">
    <citation type="submission" date="2022-11" db="EMBL/GenBank/DDBJ databases">
        <title>Centuries of genome instability and evolution in soft-shell clam transmissible cancer (bioRxiv).</title>
        <authorList>
            <person name="Hart S.F.M."/>
            <person name="Yonemitsu M.A."/>
            <person name="Giersch R.M."/>
            <person name="Beal B.F."/>
            <person name="Arriagada G."/>
            <person name="Davis B.W."/>
            <person name="Ostrander E.A."/>
            <person name="Goff S.P."/>
            <person name="Metzger M.J."/>
        </authorList>
    </citation>
    <scope>NUCLEOTIDE SEQUENCE</scope>
    <source>
        <strain evidence="1">MELC-2E11</strain>
        <tissue evidence="1">Siphon/mantle</tissue>
    </source>
</reference>
<sequence>MRLYSSDRSMTLSRYVGIEDEHGKRMKAIDVFSICIKYLAEEFTKLGRNRSKSTVDVIVHEIVGDKKLKELTSASGGP</sequence>
<dbReference type="EMBL" id="CP111015">
    <property type="protein sequence ID" value="WAR01569.1"/>
    <property type="molecule type" value="Genomic_DNA"/>
</dbReference>
<dbReference type="Proteomes" id="UP001164746">
    <property type="component" value="Chromosome 4"/>
</dbReference>
<name>A0ABY7DX10_MYAAR</name>
<evidence type="ECO:0000313" key="1">
    <source>
        <dbReference type="EMBL" id="WAR01569.1"/>
    </source>
</evidence>
<evidence type="ECO:0000313" key="2">
    <source>
        <dbReference type="Proteomes" id="UP001164746"/>
    </source>
</evidence>
<proteinExistence type="predicted"/>
<protein>
    <submittedName>
        <fullName evidence="1">Uncharacterized protein</fullName>
    </submittedName>
</protein>
<organism evidence="1 2">
    <name type="scientific">Mya arenaria</name>
    <name type="common">Soft-shell clam</name>
    <dbReference type="NCBI Taxonomy" id="6604"/>
    <lineage>
        <taxon>Eukaryota</taxon>
        <taxon>Metazoa</taxon>
        <taxon>Spiralia</taxon>
        <taxon>Lophotrochozoa</taxon>
        <taxon>Mollusca</taxon>
        <taxon>Bivalvia</taxon>
        <taxon>Autobranchia</taxon>
        <taxon>Heteroconchia</taxon>
        <taxon>Euheterodonta</taxon>
        <taxon>Imparidentia</taxon>
        <taxon>Neoheterodontei</taxon>
        <taxon>Myida</taxon>
        <taxon>Myoidea</taxon>
        <taxon>Myidae</taxon>
        <taxon>Mya</taxon>
    </lineage>
</organism>
<gene>
    <name evidence="1" type="ORF">MAR_008127</name>
</gene>